<gene>
    <name evidence="1" type="ORF">ABL78_6311</name>
</gene>
<keyword evidence="2" id="KW-1185">Reference proteome</keyword>
<evidence type="ECO:0000313" key="1">
    <source>
        <dbReference type="EMBL" id="KPI84638.1"/>
    </source>
</evidence>
<dbReference type="OrthoDB" id="269485at2759"/>
<accession>A0A0N1HTX3</accession>
<dbReference type="Proteomes" id="UP000038009">
    <property type="component" value="Unassembled WGS sequence"/>
</dbReference>
<name>A0A0N1HTX3_LEPSE</name>
<organism evidence="1 2">
    <name type="scientific">Leptomonas seymouri</name>
    <dbReference type="NCBI Taxonomy" id="5684"/>
    <lineage>
        <taxon>Eukaryota</taxon>
        <taxon>Discoba</taxon>
        <taxon>Euglenozoa</taxon>
        <taxon>Kinetoplastea</taxon>
        <taxon>Metakinetoplastina</taxon>
        <taxon>Trypanosomatida</taxon>
        <taxon>Trypanosomatidae</taxon>
        <taxon>Leishmaniinae</taxon>
        <taxon>Leptomonas</taxon>
    </lineage>
</organism>
<dbReference type="AlphaFoldDB" id="A0A0N1HTX3"/>
<dbReference type="VEuPathDB" id="TriTrypDB:Lsey_0243_0100"/>
<dbReference type="EMBL" id="LJSK01000243">
    <property type="protein sequence ID" value="KPI84638.1"/>
    <property type="molecule type" value="Genomic_DNA"/>
</dbReference>
<evidence type="ECO:0000313" key="2">
    <source>
        <dbReference type="Proteomes" id="UP000038009"/>
    </source>
</evidence>
<proteinExistence type="predicted"/>
<comment type="caution">
    <text evidence="1">The sequence shown here is derived from an EMBL/GenBank/DDBJ whole genome shotgun (WGS) entry which is preliminary data.</text>
</comment>
<protein>
    <submittedName>
        <fullName evidence="1">Uncharacterized protein</fullName>
    </submittedName>
</protein>
<dbReference type="OMA" id="ANFAEYN"/>
<sequence length="358" mass="41726">MSVTRKLAFQPDILEWVGLQKAPVKALRKQRYKMEKGFVAYGKDVVQFFRDRSSNKKKDDGEAVTATKDTNSSRAMDQYYESEELTKRMKWKRVTWDDNADYTSFSKRVLDNDSMFKRTPAFSFLSIHVIKDPSTTDLVNIPTAKKLIEPGSLTSWLLQEREPKAVDLYPVREAAERRSAFHADWTSGSVKILDTASAQEILTFLSTMAPRLQAVQLKMEAQQTKQTADVEYVRVRVGATLKFNAFNTSFWDDPNRKTNPDFVNPDELDQFLRGMLKSAFLYRWFLKGQEIRVMPPGRPYYVDVEKKVIHIPANFSEYNWLKAHPRFEALEAFVDSFRRFWWFWFSIGMIVIGDVEIL</sequence>
<reference evidence="1 2" key="1">
    <citation type="journal article" date="2015" name="PLoS Pathog.">
        <title>Leptomonas seymouri: Adaptations to the Dixenous Life Cycle Analyzed by Genome Sequencing, Transcriptome Profiling and Co-infection with Leishmania donovani.</title>
        <authorList>
            <person name="Kraeva N."/>
            <person name="Butenko A."/>
            <person name="Hlavacova J."/>
            <person name="Kostygov A."/>
            <person name="Myskova J."/>
            <person name="Grybchuk D."/>
            <person name="Lestinova T."/>
            <person name="Votypka J."/>
            <person name="Volf P."/>
            <person name="Opperdoes F."/>
            <person name="Flegontov P."/>
            <person name="Lukes J."/>
            <person name="Yurchenko V."/>
        </authorList>
    </citation>
    <scope>NUCLEOTIDE SEQUENCE [LARGE SCALE GENOMIC DNA]</scope>
    <source>
        <strain evidence="1 2">ATCC 30220</strain>
    </source>
</reference>